<dbReference type="Gene3D" id="3.40.50.720">
    <property type="entry name" value="NAD(P)-binding Rossmann-like Domain"/>
    <property type="match status" value="1"/>
</dbReference>
<organism evidence="4 5">
    <name type="scientific">Parasedimentitalea psychrophila</name>
    <dbReference type="NCBI Taxonomy" id="2997337"/>
    <lineage>
        <taxon>Bacteria</taxon>
        <taxon>Pseudomonadati</taxon>
        <taxon>Pseudomonadota</taxon>
        <taxon>Alphaproteobacteria</taxon>
        <taxon>Rhodobacterales</taxon>
        <taxon>Paracoccaceae</taxon>
        <taxon>Parasedimentitalea</taxon>
    </lineage>
</organism>
<evidence type="ECO:0000259" key="3">
    <source>
        <dbReference type="SMART" id="SM00829"/>
    </source>
</evidence>
<dbReference type="Proteomes" id="UP001238334">
    <property type="component" value="Chromosome"/>
</dbReference>
<name>A0A9Y2KZB0_9RHOB</name>
<evidence type="ECO:0000256" key="2">
    <source>
        <dbReference type="ARBA" id="ARBA00023002"/>
    </source>
</evidence>
<dbReference type="CDD" id="cd08274">
    <property type="entry name" value="MDR9"/>
    <property type="match status" value="1"/>
</dbReference>
<gene>
    <name evidence="4" type="ORF">QPJ95_15085</name>
</gene>
<reference evidence="4 5" key="1">
    <citation type="submission" date="2023-06" db="EMBL/GenBank/DDBJ databases">
        <title>Parasedimentitalea psychrophila sp. nov., a psychrophilic bacterium isolated from deep-sea sediment.</title>
        <authorList>
            <person name="Li A."/>
        </authorList>
    </citation>
    <scope>NUCLEOTIDE SEQUENCE [LARGE SCALE GENOMIC DNA]</scope>
    <source>
        <strain evidence="4 5">QS115</strain>
    </source>
</reference>
<dbReference type="GO" id="GO:0016651">
    <property type="term" value="F:oxidoreductase activity, acting on NAD(P)H"/>
    <property type="evidence" value="ECO:0007669"/>
    <property type="project" value="TreeGrafter"/>
</dbReference>
<keyword evidence="2" id="KW-0560">Oxidoreductase</keyword>
<dbReference type="KEGG" id="ppso:QPJ95_15085"/>
<dbReference type="SMART" id="SM00829">
    <property type="entry name" value="PKS_ER"/>
    <property type="match status" value="1"/>
</dbReference>
<evidence type="ECO:0000256" key="1">
    <source>
        <dbReference type="ARBA" id="ARBA00022857"/>
    </source>
</evidence>
<proteinExistence type="predicted"/>
<dbReference type="InterPro" id="IPR020843">
    <property type="entry name" value="ER"/>
</dbReference>
<dbReference type="InterPro" id="IPR011032">
    <property type="entry name" value="GroES-like_sf"/>
</dbReference>
<dbReference type="SUPFAM" id="SSF51735">
    <property type="entry name" value="NAD(P)-binding Rossmann-fold domains"/>
    <property type="match status" value="1"/>
</dbReference>
<protein>
    <submittedName>
        <fullName evidence="4">Alcohol dehydrogenase family protein</fullName>
    </submittedName>
</protein>
<keyword evidence="5" id="KW-1185">Reference proteome</keyword>
<evidence type="ECO:0000313" key="5">
    <source>
        <dbReference type="Proteomes" id="UP001238334"/>
    </source>
</evidence>
<accession>A0A9Y2KZB0</accession>
<dbReference type="Gene3D" id="3.90.180.10">
    <property type="entry name" value="Medium-chain alcohol dehydrogenases, catalytic domain"/>
    <property type="match status" value="1"/>
</dbReference>
<dbReference type="RefSeq" id="WP_270916948.1">
    <property type="nucleotide sequence ID" value="NZ_CP127247.1"/>
</dbReference>
<dbReference type="PANTHER" id="PTHR48106:SF18">
    <property type="entry name" value="QUINONE OXIDOREDUCTASE PIG3"/>
    <property type="match status" value="1"/>
</dbReference>
<dbReference type="SUPFAM" id="SSF50129">
    <property type="entry name" value="GroES-like"/>
    <property type="match status" value="1"/>
</dbReference>
<dbReference type="GO" id="GO:0070402">
    <property type="term" value="F:NADPH binding"/>
    <property type="evidence" value="ECO:0007669"/>
    <property type="project" value="TreeGrafter"/>
</dbReference>
<dbReference type="InterPro" id="IPR013154">
    <property type="entry name" value="ADH-like_N"/>
</dbReference>
<dbReference type="Pfam" id="PF00107">
    <property type="entry name" value="ADH_zinc_N"/>
    <property type="match status" value="1"/>
</dbReference>
<dbReference type="PANTHER" id="PTHR48106">
    <property type="entry name" value="QUINONE OXIDOREDUCTASE PIG3-RELATED"/>
    <property type="match status" value="1"/>
</dbReference>
<keyword evidence="1" id="KW-0521">NADP</keyword>
<dbReference type="Pfam" id="PF08240">
    <property type="entry name" value="ADH_N"/>
    <property type="match status" value="1"/>
</dbReference>
<evidence type="ECO:0000313" key="4">
    <source>
        <dbReference type="EMBL" id="WIY23944.1"/>
    </source>
</evidence>
<sequence>MTVPDTMKAMVLTGHGGLDKLEWRDDVPVPEPRAGEVLIRVGASAVNNTDVNTRTGWYSKSVRGDTGSAAQEGYAGASDADGAWSGALSFPRIQGADCCGVVVAVGAGVERSRLGERVLVRPMYRPNGYRPDGAGDPDALETFGSERNGGFAEFTTIGDKEAVCVDSPLSDAELASFPCAFSTAEGMIQRAGIGAERVLITGASGGVGSAAVQLAKRRGAHVTAVTSPSKARALEALGADATLGRDEAPPQDSFDVVLDLVGGARWPALLDALSVRGRYVTSGAIAGPIVELDLRSLYLKDLTLVGSTRQDPRVFTDLVGYIEAGEIRPVLAKTYPLRDLRAAQEAFLEKSHVGKIGIMIPD</sequence>
<dbReference type="InterPro" id="IPR036291">
    <property type="entry name" value="NAD(P)-bd_dom_sf"/>
</dbReference>
<dbReference type="AlphaFoldDB" id="A0A9Y2KZB0"/>
<dbReference type="InterPro" id="IPR013149">
    <property type="entry name" value="ADH-like_C"/>
</dbReference>
<dbReference type="EMBL" id="CP127247">
    <property type="protein sequence ID" value="WIY23944.1"/>
    <property type="molecule type" value="Genomic_DNA"/>
</dbReference>
<feature type="domain" description="Enoyl reductase (ER)" evidence="3">
    <location>
        <begin position="16"/>
        <end position="358"/>
    </location>
</feature>